<dbReference type="PANTHER" id="PTHR43861">
    <property type="entry name" value="TRANS-ACONITATE 2-METHYLTRANSFERASE-RELATED"/>
    <property type="match status" value="1"/>
</dbReference>
<dbReference type="EMBL" id="MFJJ01000015">
    <property type="protein sequence ID" value="OGG14552.1"/>
    <property type="molecule type" value="Genomic_DNA"/>
</dbReference>
<gene>
    <name evidence="1" type="ORF">A2875_02035</name>
</gene>
<dbReference type="SUPFAM" id="SSF53335">
    <property type="entry name" value="S-adenosyl-L-methionine-dependent methyltransferases"/>
    <property type="match status" value="1"/>
</dbReference>
<dbReference type="InterPro" id="IPR029063">
    <property type="entry name" value="SAM-dependent_MTases_sf"/>
</dbReference>
<protein>
    <recommendedName>
        <fullName evidence="3">Methyltransferase type 11 domain-containing protein</fullName>
    </recommendedName>
</protein>
<name>A0A1F5ZR34_9BACT</name>
<comment type="caution">
    <text evidence="1">The sequence shown here is derived from an EMBL/GenBank/DDBJ whole genome shotgun (WGS) entry which is preliminary data.</text>
</comment>
<evidence type="ECO:0008006" key="3">
    <source>
        <dbReference type="Google" id="ProtNLM"/>
    </source>
</evidence>
<reference evidence="1 2" key="1">
    <citation type="journal article" date="2016" name="Nat. Commun.">
        <title>Thousands of microbial genomes shed light on interconnected biogeochemical processes in an aquifer system.</title>
        <authorList>
            <person name="Anantharaman K."/>
            <person name="Brown C.T."/>
            <person name="Hug L.A."/>
            <person name="Sharon I."/>
            <person name="Castelle C.J."/>
            <person name="Probst A.J."/>
            <person name="Thomas B.C."/>
            <person name="Singh A."/>
            <person name="Wilkins M.J."/>
            <person name="Karaoz U."/>
            <person name="Brodie E.L."/>
            <person name="Williams K.H."/>
            <person name="Hubbard S.S."/>
            <person name="Banfield J.F."/>
        </authorList>
    </citation>
    <scope>NUCLEOTIDE SEQUENCE [LARGE SCALE GENOMIC DNA]</scope>
</reference>
<proteinExistence type="predicted"/>
<dbReference type="PANTHER" id="PTHR43861:SF6">
    <property type="entry name" value="METHYLTRANSFERASE TYPE 11"/>
    <property type="match status" value="1"/>
</dbReference>
<dbReference type="CDD" id="cd02440">
    <property type="entry name" value="AdoMet_MTases"/>
    <property type="match status" value="1"/>
</dbReference>
<dbReference type="Pfam" id="PF13489">
    <property type="entry name" value="Methyltransf_23"/>
    <property type="match status" value="1"/>
</dbReference>
<accession>A0A1F5ZR34</accession>
<organism evidence="1 2">
    <name type="scientific">Candidatus Gottesmanbacteria bacterium RIFCSPHIGHO2_01_FULL_46_14</name>
    <dbReference type="NCBI Taxonomy" id="1798380"/>
    <lineage>
        <taxon>Bacteria</taxon>
        <taxon>Candidatus Gottesmaniibacteriota</taxon>
    </lineage>
</organism>
<evidence type="ECO:0000313" key="1">
    <source>
        <dbReference type="EMBL" id="OGG14552.1"/>
    </source>
</evidence>
<evidence type="ECO:0000313" key="2">
    <source>
        <dbReference type="Proteomes" id="UP000177416"/>
    </source>
</evidence>
<dbReference type="Gene3D" id="3.40.50.150">
    <property type="entry name" value="Vaccinia Virus protein VP39"/>
    <property type="match status" value="1"/>
</dbReference>
<dbReference type="Proteomes" id="UP000177416">
    <property type="component" value="Unassembled WGS sequence"/>
</dbReference>
<dbReference type="AlphaFoldDB" id="A0A1F5ZR34"/>
<sequence length="273" mass="31378">MKNGYTIYRCTSCGLAMTDLGRPYKAFVKEHYTDEYFTGDPRRSAYVNYEQDKPFIVKNFRKYFDRITKWKTTGKFLDVGCALGYGVEMANALGFDAYGFDPSSYATGRAKALVGDKRIKTGTIDDVTYAPDSFNVITLFDVFEHLDDPRKDLAKLKNLLTKDGILMIATGDTSSFLAKVLKRRWTFYIPPQHLFFFSRATLSTLLRQLGFEPLEWFRISKWLSTRYVFHLARTTGESRIARLLYPIVYKSALGAISLYLPVRDNMVVIARKL</sequence>